<comment type="cofactor">
    <cofactor evidence="1">
        <name>Mg(2+)</name>
        <dbReference type="ChEBI" id="CHEBI:18420"/>
    </cofactor>
</comment>
<evidence type="ECO:0000256" key="5">
    <source>
        <dbReference type="ARBA" id="ARBA00022842"/>
    </source>
</evidence>
<reference evidence="13" key="1">
    <citation type="journal article" date="2019" name="Int. J. Syst. Evol. Microbiol.">
        <title>The Global Catalogue of Microorganisms (GCM) 10K type strain sequencing project: providing services to taxonomists for standard genome sequencing and annotation.</title>
        <authorList>
            <consortium name="The Broad Institute Genomics Platform"/>
            <consortium name="The Broad Institute Genome Sequencing Center for Infectious Disease"/>
            <person name="Wu L."/>
            <person name="Ma J."/>
        </authorList>
    </citation>
    <scope>NUCLEOTIDE SEQUENCE [LARGE SCALE GENOMIC DNA]</scope>
    <source>
        <strain evidence="13">CGMCC 4.1621</strain>
    </source>
</reference>
<keyword evidence="3" id="KW-0597">Phosphoprotein</keyword>
<keyword evidence="11" id="KW-0175">Coiled coil</keyword>
<evidence type="ECO:0000256" key="4">
    <source>
        <dbReference type="ARBA" id="ARBA00022723"/>
    </source>
</evidence>
<dbReference type="PANTHER" id="PTHR46193">
    <property type="entry name" value="6-PHOSPHOGLUCONATE PHOSPHATASE"/>
    <property type="match status" value="1"/>
</dbReference>
<dbReference type="NCBIfam" id="TIGR02009">
    <property type="entry name" value="PGMB-YQAB-SF"/>
    <property type="match status" value="1"/>
</dbReference>
<dbReference type="SFLD" id="SFLDG01129">
    <property type="entry name" value="C1.5:_HAD__Beta-PGM__Phosphata"/>
    <property type="match status" value="1"/>
</dbReference>
<dbReference type="NCBIfam" id="TIGR01990">
    <property type="entry name" value="bPGM"/>
    <property type="match status" value="1"/>
</dbReference>
<dbReference type="Gene3D" id="3.40.50.1000">
    <property type="entry name" value="HAD superfamily/HAD-like"/>
    <property type="match status" value="1"/>
</dbReference>
<comment type="caution">
    <text evidence="12">The sequence shown here is derived from an EMBL/GenBank/DDBJ whole genome shotgun (WGS) entry which is preliminary data.</text>
</comment>
<dbReference type="InterPro" id="IPR010972">
    <property type="entry name" value="Beta-PGM"/>
</dbReference>
<dbReference type="PANTHER" id="PTHR46193:SF18">
    <property type="entry name" value="HEXITOL PHOSPHATASE B"/>
    <property type="match status" value="1"/>
</dbReference>
<organism evidence="12 13">
    <name type="scientific">Halobacillus seohaensis</name>
    <dbReference type="NCBI Taxonomy" id="447421"/>
    <lineage>
        <taxon>Bacteria</taxon>
        <taxon>Bacillati</taxon>
        <taxon>Bacillota</taxon>
        <taxon>Bacilli</taxon>
        <taxon>Bacillales</taxon>
        <taxon>Bacillaceae</taxon>
        <taxon>Halobacillus</taxon>
    </lineage>
</organism>
<dbReference type="SFLD" id="SFLDS00003">
    <property type="entry name" value="Haloacid_Dehalogenase"/>
    <property type="match status" value="1"/>
</dbReference>
<evidence type="ECO:0000256" key="10">
    <source>
        <dbReference type="ARBA" id="ARBA00044991"/>
    </source>
</evidence>
<evidence type="ECO:0000256" key="6">
    <source>
        <dbReference type="ARBA" id="ARBA00023235"/>
    </source>
</evidence>
<dbReference type="CDD" id="cd02598">
    <property type="entry name" value="HAD_BPGM"/>
    <property type="match status" value="1"/>
</dbReference>
<name>A0ABW2EKH9_9BACI</name>
<keyword evidence="6 12" id="KW-0413">Isomerase</keyword>
<evidence type="ECO:0000313" key="12">
    <source>
        <dbReference type="EMBL" id="MFC7061052.1"/>
    </source>
</evidence>
<proteinExistence type="inferred from homology"/>
<keyword evidence="5" id="KW-0460">Magnesium</keyword>
<evidence type="ECO:0000256" key="9">
    <source>
        <dbReference type="ARBA" id="ARBA00044968"/>
    </source>
</evidence>
<sequence>MKLYPQLFIFDLDGVITDTAEQHYIAWKEMAQEIGIEIDRKFNESLKGVSRGDSLEKILNLNKDLHLSEEEKAELMKKKNDAYRKLIMSIEPEDIYPGIGELLEKLKDDDIKIALGSASKNAPFIIKQLQIEHYFDYVVDPETVENGKPAPDIFQKAADELGVAYDKCVGIEDAIAGVTAINEAGMLSIGVGDKIHLKHADYVVEDTAELKFETIINRFENISK</sequence>
<dbReference type="Pfam" id="PF00702">
    <property type="entry name" value="Hydrolase"/>
    <property type="match status" value="1"/>
</dbReference>
<evidence type="ECO:0000256" key="8">
    <source>
        <dbReference type="ARBA" id="ARBA00044926"/>
    </source>
</evidence>
<dbReference type="EC" id="5.4.2.6" evidence="9"/>
<comment type="similarity">
    <text evidence="2">Belongs to the HAD-like hydrolase superfamily. CbbY/CbbZ/Gph/YieH family.</text>
</comment>
<dbReference type="InterPro" id="IPR051600">
    <property type="entry name" value="Beta-PGM-like"/>
</dbReference>
<evidence type="ECO:0000256" key="11">
    <source>
        <dbReference type="SAM" id="Coils"/>
    </source>
</evidence>
<dbReference type="InterPro" id="IPR023214">
    <property type="entry name" value="HAD_sf"/>
</dbReference>
<dbReference type="InterPro" id="IPR006439">
    <property type="entry name" value="HAD-SF_hydro_IA"/>
</dbReference>
<feature type="coiled-coil region" evidence="11">
    <location>
        <begin position="58"/>
        <end position="85"/>
    </location>
</feature>
<dbReference type="Proteomes" id="UP001596410">
    <property type="component" value="Unassembled WGS sequence"/>
</dbReference>
<dbReference type="SUPFAM" id="SSF56784">
    <property type="entry name" value="HAD-like"/>
    <property type="match status" value="1"/>
</dbReference>
<dbReference type="SFLD" id="SFLDF00046">
    <property type="entry name" value="beta-phosphoglucomutase"/>
    <property type="match status" value="1"/>
</dbReference>
<keyword evidence="13" id="KW-1185">Reference proteome</keyword>
<keyword evidence="7" id="KW-0119">Carbohydrate metabolism</keyword>
<dbReference type="Gene3D" id="1.10.150.240">
    <property type="entry name" value="Putative phosphatase, domain 2"/>
    <property type="match status" value="1"/>
</dbReference>
<dbReference type="InterPro" id="IPR023198">
    <property type="entry name" value="PGP-like_dom2"/>
</dbReference>
<accession>A0ABW2EKH9</accession>
<evidence type="ECO:0000256" key="2">
    <source>
        <dbReference type="ARBA" id="ARBA00006171"/>
    </source>
</evidence>
<dbReference type="GO" id="GO:0008801">
    <property type="term" value="F:beta-phosphoglucomutase activity"/>
    <property type="evidence" value="ECO:0007669"/>
    <property type="project" value="UniProtKB-EC"/>
</dbReference>
<dbReference type="RefSeq" id="WP_204708857.1">
    <property type="nucleotide sequence ID" value="NZ_JBHSZV010000011.1"/>
</dbReference>
<dbReference type="NCBIfam" id="TIGR01509">
    <property type="entry name" value="HAD-SF-IA-v3"/>
    <property type="match status" value="1"/>
</dbReference>
<evidence type="ECO:0000256" key="1">
    <source>
        <dbReference type="ARBA" id="ARBA00001946"/>
    </source>
</evidence>
<protein>
    <recommendedName>
        <fullName evidence="10">Beta-phosphoglucomutase</fullName>
        <ecNumber evidence="9">5.4.2.6</ecNumber>
    </recommendedName>
</protein>
<dbReference type="InterPro" id="IPR010976">
    <property type="entry name" value="B-phosphoglucomutase_hydrolase"/>
</dbReference>
<keyword evidence="4" id="KW-0479">Metal-binding</keyword>
<evidence type="ECO:0000256" key="7">
    <source>
        <dbReference type="ARBA" id="ARBA00023277"/>
    </source>
</evidence>
<evidence type="ECO:0000313" key="13">
    <source>
        <dbReference type="Proteomes" id="UP001596410"/>
    </source>
</evidence>
<dbReference type="EMBL" id="JBHSZV010000011">
    <property type="protein sequence ID" value="MFC7061052.1"/>
    <property type="molecule type" value="Genomic_DNA"/>
</dbReference>
<evidence type="ECO:0000256" key="3">
    <source>
        <dbReference type="ARBA" id="ARBA00022553"/>
    </source>
</evidence>
<dbReference type="InterPro" id="IPR036412">
    <property type="entry name" value="HAD-like_sf"/>
</dbReference>
<gene>
    <name evidence="12" type="primary">pgmB</name>
    <name evidence="12" type="ORF">ACFQIC_04120</name>
</gene>
<dbReference type="SFLD" id="SFLDG01135">
    <property type="entry name" value="C1.5.6:_HAD__Beta-PGM__Phospha"/>
    <property type="match status" value="1"/>
</dbReference>
<comment type="catalytic activity">
    <reaction evidence="8">
        <text>beta-D-glucose 1-phosphate = beta-D-glucose 6-phosphate</text>
        <dbReference type="Rhea" id="RHEA:20113"/>
        <dbReference type="ChEBI" id="CHEBI:57684"/>
        <dbReference type="ChEBI" id="CHEBI:58247"/>
        <dbReference type="EC" id="5.4.2.6"/>
    </reaction>
</comment>